<dbReference type="PANTHER" id="PTHR37299:SF1">
    <property type="entry name" value="STAGE 0 SPORULATION PROTEIN A HOMOLOG"/>
    <property type="match status" value="1"/>
</dbReference>
<name>A0A4V3DHC1_9GAMM</name>
<dbReference type="Pfam" id="PF04397">
    <property type="entry name" value="LytTR"/>
    <property type="match status" value="1"/>
</dbReference>
<gene>
    <name evidence="4" type="ORF">C8D91_2640</name>
</gene>
<feature type="transmembrane region" description="Helical" evidence="2">
    <location>
        <begin position="135"/>
        <end position="154"/>
    </location>
</feature>
<sequence>MQIETKNISNKTFISITLLLCLTMIFFQTAQQMHYSSLYNIGDPNLGFDEVLFKQFRKWLLWLLYAGILWFQVKSMANKEQLSMLDISKTLAVIGLILVLVIGSMSMLEVVISGQKLLEGNNYQNYFISLVFQKLPIYFFGYSFLAFIMYLYCINNQLSVQVLKLSQLTKKDLSQYYQKTSNKDLETPVLKIKVGNSYKIISVDDIDWIEADDYCVNIHCINKEATYSMRSSLKALEGNLPENFLRVHRSAIVNMNNVQEFQTQGTGLVKLKSGDEVSVSKSKIKMINDFYHTGLA</sequence>
<evidence type="ECO:0000313" key="5">
    <source>
        <dbReference type="Proteomes" id="UP000295724"/>
    </source>
</evidence>
<feature type="transmembrane region" description="Helical" evidence="2">
    <location>
        <begin position="12"/>
        <end position="30"/>
    </location>
</feature>
<dbReference type="PANTHER" id="PTHR37299">
    <property type="entry name" value="TRANSCRIPTIONAL REGULATOR-RELATED"/>
    <property type="match status" value="1"/>
</dbReference>
<proteinExistence type="predicted"/>
<organism evidence="4 5">
    <name type="scientific">Marinicella litoralis</name>
    <dbReference type="NCBI Taxonomy" id="644220"/>
    <lineage>
        <taxon>Bacteria</taxon>
        <taxon>Pseudomonadati</taxon>
        <taxon>Pseudomonadota</taxon>
        <taxon>Gammaproteobacteria</taxon>
        <taxon>Lysobacterales</taxon>
        <taxon>Marinicellaceae</taxon>
        <taxon>Marinicella</taxon>
    </lineage>
</organism>
<evidence type="ECO:0000259" key="3">
    <source>
        <dbReference type="PROSITE" id="PS50930"/>
    </source>
</evidence>
<accession>A0A4V3DHC1</accession>
<feature type="transmembrane region" description="Helical" evidence="2">
    <location>
        <begin position="59"/>
        <end position="78"/>
    </location>
</feature>
<keyword evidence="1" id="KW-0902">Two-component regulatory system</keyword>
<protein>
    <submittedName>
        <fullName evidence="4">LytTr DNA-binding domain-containing protein</fullName>
    </submittedName>
</protein>
<comment type="caution">
    <text evidence="4">The sequence shown here is derived from an EMBL/GenBank/DDBJ whole genome shotgun (WGS) entry which is preliminary data.</text>
</comment>
<keyword evidence="4" id="KW-0238">DNA-binding</keyword>
<dbReference type="SMART" id="SM00850">
    <property type="entry name" value="LytTR"/>
    <property type="match status" value="1"/>
</dbReference>
<dbReference type="AlphaFoldDB" id="A0A4V3DHC1"/>
<feature type="transmembrane region" description="Helical" evidence="2">
    <location>
        <begin position="90"/>
        <end position="115"/>
    </location>
</feature>
<evidence type="ECO:0000256" key="2">
    <source>
        <dbReference type="SAM" id="Phobius"/>
    </source>
</evidence>
<dbReference type="GO" id="GO:0000156">
    <property type="term" value="F:phosphorelay response regulator activity"/>
    <property type="evidence" value="ECO:0007669"/>
    <property type="project" value="InterPro"/>
</dbReference>
<dbReference type="GO" id="GO:0003677">
    <property type="term" value="F:DNA binding"/>
    <property type="evidence" value="ECO:0007669"/>
    <property type="project" value="UniProtKB-KW"/>
</dbReference>
<evidence type="ECO:0000256" key="1">
    <source>
        <dbReference type="ARBA" id="ARBA00023012"/>
    </source>
</evidence>
<keyword evidence="2" id="KW-1133">Transmembrane helix</keyword>
<dbReference type="InterPro" id="IPR046947">
    <property type="entry name" value="LytR-like"/>
</dbReference>
<dbReference type="InterPro" id="IPR007492">
    <property type="entry name" value="LytTR_DNA-bd_dom"/>
</dbReference>
<dbReference type="EMBL" id="SNZB01000006">
    <property type="protein sequence ID" value="TDR17581.1"/>
    <property type="molecule type" value="Genomic_DNA"/>
</dbReference>
<feature type="domain" description="HTH LytTR-type" evidence="3">
    <location>
        <begin position="190"/>
        <end position="293"/>
    </location>
</feature>
<dbReference type="RefSeq" id="WP_099018942.1">
    <property type="nucleotide sequence ID" value="NZ_NIHB01000002.1"/>
</dbReference>
<keyword evidence="2" id="KW-0472">Membrane</keyword>
<evidence type="ECO:0000313" key="4">
    <source>
        <dbReference type="EMBL" id="TDR17581.1"/>
    </source>
</evidence>
<reference evidence="4 5" key="1">
    <citation type="submission" date="2019-03" db="EMBL/GenBank/DDBJ databases">
        <title>Genomic Encyclopedia of Type Strains, Phase IV (KMG-IV): sequencing the most valuable type-strain genomes for metagenomic binning, comparative biology and taxonomic classification.</title>
        <authorList>
            <person name="Goeker M."/>
        </authorList>
    </citation>
    <scope>NUCLEOTIDE SEQUENCE [LARGE SCALE GENOMIC DNA]</scope>
    <source>
        <strain evidence="4 5">DSM 25488</strain>
    </source>
</reference>
<dbReference type="Gene3D" id="2.40.50.1020">
    <property type="entry name" value="LytTr DNA-binding domain"/>
    <property type="match status" value="1"/>
</dbReference>
<keyword evidence="5" id="KW-1185">Reference proteome</keyword>
<dbReference type="PROSITE" id="PS50930">
    <property type="entry name" value="HTH_LYTTR"/>
    <property type="match status" value="1"/>
</dbReference>
<dbReference type="OrthoDB" id="236568at2"/>
<keyword evidence="2" id="KW-0812">Transmembrane</keyword>
<dbReference type="Proteomes" id="UP000295724">
    <property type="component" value="Unassembled WGS sequence"/>
</dbReference>